<evidence type="ECO:0000313" key="1">
    <source>
        <dbReference type="EMBL" id="OHT12913.1"/>
    </source>
</evidence>
<name>A0A1J4KNM7_9EUKA</name>
<protein>
    <submittedName>
        <fullName evidence="1">Uncharacterized protein</fullName>
    </submittedName>
</protein>
<organism evidence="1 2">
    <name type="scientific">Tritrichomonas foetus</name>
    <dbReference type="NCBI Taxonomy" id="1144522"/>
    <lineage>
        <taxon>Eukaryota</taxon>
        <taxon>Metamonada</taxon>
        <taxon>Parabasalia</taxon>
        <taxon>Tritrichomonadida</taxon>
        <taxon>Tritrichomonadidae</taxon>
        <taxon>Tritrichomonas</taxon>
    </lineage>
</organism>
<gene>
    <name evidence="1" type="ORF">TRFO_17063</name>
</gene>
<dbReference type="GeneID" id="94834067"/>
<accession>A0A1J4KNM7</accession>
<dbReference type="RefSeq" id="XP_068366049.1">
    <property type="nucleotide sequence ID" value="XM_068499363.1"/>
</dbReference>
<reference evidence="1" key="1">
    <citation type="submission" date="2016-10" db="EMBL/GenBank/DDBJ databases">
        <authorList>
            <person name="Benchimol M."/>
            <person name="Almeida L.G."/>
            <person name="Vasconcelos A.T."/>
            <person name="Perreira-Neves A."/>
            <person name="Rosa I.A."/>
            <person name="Tasca T."/>
            <person name="Bogo M.R."/>
            <person name="de Souza W."/>
        </authorList>
    </citation>
    <scope>NUCLEOTIDE SEQUENCE [LARGE SCALE GENOMIC DNA]</scope>
    <source>
        <strain evidence="1">K</strain>
    </source>
</reference>
<dbReference type="Proteomes" id="UP000179807">
    <property type="component" value="Unassembled WGS sequence"/>
</dbReference>
<keyword evidence="2" id="KW-1185">Reference proteome</keyword>
<dbReference type="AlphaFoldDB" id="A0A1J4KNM7"/>
<evidence type="ECO:0000313" key="2">
    <source>
        <dbReference type="Proteomes" id="UP000179807"/>
    </source>
</evidence>
<comment type="caution">
    <text evidence="1">The sequence shown here is derived from an EMBL/GenBank/DDBJ whole genome shotgun (WGS) entry which is preliminary data.</text>
</comment>
<dbReference type="EMBL" id="MLAK01000552">
    <property type="protein sequence ID" value="OHT12913.1"/>
    <property type="molecule type" value="Genomic_DNA"/>
</dbReference>
<sequence>MSYYQNISKAFVKCQKMGSTSLVLIAASVILNNSSSIIKGGDSFSEFYSISALEEYQVDSSNMKQFLKIMIENDLDVLSTDLASEKESALFNLETASIFFEGDSSFNTTNTAMNIHYENKSGNLFMWMYSIKNTDKSQYTIELLSCKINLDLNDSFTILQNTKKSKFGNRTWYEKAKIPAQLSQKTVADSLAIGLAPFMLGKSLSPNGVIDNIKSAAQNGQIASINHDLGRWITFQGIYC</sequence>
<dbReference type="VEuPathDB" id="TrichDB:TRFO_17063"/>
<proteinExistence type="predicted"/>